<sequence>MDEFWIEKKVELPEDLLNVGPVPISVNENKLGERDRVYHERFSTNVNGIIDSWKNSQ</sequence>
<comment type="caution">
    <text evidence="1">The sequence shown here is derived from an EMBL/GenBank/DDBJ whole genome shotgun (WGS) entry which is preliminary data.</text>
</comment>
<organism evidence="1 2">
    <name type="scientific">Diversispora eburnea</name>
    <dbReference type="NCBI Taxonomy" id="1213867"/>
    <lineage>
        <taxon>Eukaryota</taxon>
        <taxon>Fungi</taxon>
        <taxon>Fungi incertae sedis</taxon>
        <taxon>Mucoromycota</taxon>
        <taxon>Glomeromycotina</taxon>
        <taxon>Glomeromycetes</taxon>
        <taxon>Diversisporales</taxon>
        <taxon>Diversisporaceae</taxon>
        <taxon>Diversispora</taxon>
    </lineage>
</organism>
<keyword evidence="2" id="KW-1185">Reference proteome</keyword>
<name>A0A9N8ZM40_9GLOM</name>
<protein>
    <submittedName>
        <fullName evidence="1">10012_t:CDS:1</fullName>
    </submittedName>
</protein>
<dbReference type="EMBL" id="CAJVPK010000366">
    <property type="protein sequence ID" value="CAG8500176.1"/>
    <property type="molecule type" value="Genomic_DNA"/>
</dbReference>
<accession>A0A9N8ZM40</accession>
<evidence type="ECO:0000313" key="2">
    <source>
        <dbReference type="Proteomes" id="UP000789706"/>
    </source>
</evidence>
<evidence type="ECO:0000313" key="1">
    <source>
        <dbReference type="EMBL" id="CAG8500176.1"/>
    </source>
</evidence>
<dbReference type="OrthoDB" id="10614488at2759"/>
<reference evidence="1" key="1">
    <citation type="submission" date="2021-06" db="EMBL/GenBank/DDBJ databases">
        <authorList>
            <person name="Kallberg Y."/>
            <person name="Tangrot J."/>
            <person name="Rosling A."/>
        </authorList>
    </citation>
    <scope>NUCLEOTIDE SEQUENCE</scope>
    <source>
        <strain evidence="1">AZ414A</strain>
    </source>
</reference>
<gene>
    <name evidence="1" type="ORF">DEBURN_LOCUS4635</name>
</gene>
<dbReference type="AlphaFoldDB" id="A0A9N8ZM40"/>
<proteinExistence type="predicted"/>
<dbReference type="Proteomes" id="UP000789706">
    <property type="component" value="Unassembled WGS sequence"/>
</dbReference>